<dbReference type="Gene3D" id="3.40.50.300">
    <property type="entry name" value="P-loop containing nucleotide triphosphate hydrolases"/>
    <property type="match status" value="1"/>
</dbReference>
<evidence type="ECO:0000313" key="11">
    <source>
        <dbReference type="Proteomes" id="UP000657918"/>
    </source>
</evidence>
<keyword evidence="4" id="KW-0496">Mitochondrion</keyword>
<keyword evidence="3 5" id="KW-0067">ATP-binding</keyword>
<feature type="transmembrane region" description="Helical" evidence="7">
    <location>
        <begin position="13"/>
        <end position="34"/>
    </location>
</feature>
<dbReference type="PANTHER" id="PTHR45644:SF3">
    <property type="entry name" value="FI08533P-RELATED"/>
    <property type="match status" value="1"/>
</dbReference>
<comment type="similarity">
    <text evidence="5">Belongs to the AAA ATPase family.</text>
</comment>
<evidence type="ECO:0000313" key="10">
    <source>
        <dbReference type="EMBL" id="KAF9667284.1"/>
    </source>
</evidence>
<keyword evidence="2 5" id="KW-0547">Nucleotide-binding</keyword>
<evidence type="ECO:0000259" key="8">
    <source>
        <dbReference type="Pfam" id="PF00004"/>
    </source>
</evidence>
<keyword evidence="7" id="KW-0472">Membrane</keyword>
<sequence length="379" mass="42404">MRGSSETKFLQELLLYAASAALSSLVLFAGLRHLDPNRESSKKALEQKKEIAKRLGRPLIQTTPYELCSHVENIFGWDGDFRLIVIADVIACDVINPDHIDVEFESIGGLEAIKQAFLAYKLQPAIIFIDEVDSFLGQRRTTDHEALTNMKTEFMALWDGFTTDQNAQVMVLAATNRPSELDEAILRRLPQAFEIGMPDRRERAEILKVVLKGEKIENNIDFNYIASLCEGYTGSDLLELCKKAAFFPIRDLLDEEKKGKKSSKSYTCLSLSWQSFGLFPALHYPKSMASIAPRPLSQADLQRVLATSTKTGVAANEYSRSSSQSPGWPRQDDYQGFITSHDMRNDNIHQRSSSLGKKLAVARGKQAGTTFKVKAHLIP</sequence>
<evidence type="ECO:0000256" key="6">
    <source>
        <dbReference type="SAM" id="MobiDB-lite"/>
    </source>
</evidence>
<dbReference type="GO" id="GO:0005524">
    <property type="term" value="F:ATP binding"/>
    <property type="evidence" value="ECO:0007669"/>
    <property type="project" value="UniProtKB-KW"/>
</dbReference>
<dbReference type="SUPFAM" id="SSF52540">
    <property type="entry name" value="P-loop containing nucleoside triphosphate hydrolases"/>
    <property type="match status" value="1"/>
</dbReference>
<dbReference type="InterPro" id="IPR003960">
    <property type="entry name" value="ATPase_AAA_CS"/>
</dbReference>
<dbReference type="InterPro" id="IPR027417">
    <property type="entry name" value="P-loop_NTPase"/>
</dbReference>
<organism evidence="10 11">
    <name type="scientific">Salix dunnii</name>
    <dbReference type="NCBI Taxonomy" id="1413687"/>
    <lineage>
        <taxon>Eukaryota</taxon>
        <taxon>Viridiplantae</taxon>
        <taxon>Streptophyta</taxon>
        <taxon>Embryophyta</taxon>
        <taxon>Tracheophyta</taxon>
        <taxon>Spermatophyta</taxon>
        <taxon>Magnoliopsida</taxon>
        <taxon>eudicotyledons</taxon>
        <taxon>Gunneridae</taxon>
        <taxon>Pentapetalae</taxon>
        <taxon>rosids</taxon>
        <taxon>fabids</taxon>
        <taxon>Malpighiales</taxon>
        <taxon>Salicaceae</taxon>
        <taxon>Saliceae</taxon>
        <taxon>Salix</taxon>
    </lineage>
</organism>
<dbReference type="InterPro" id="IPR051701">
    <property type="entry name" value="Mito_OM_Translocase_MSP1"/>
</dbReference>
<evidence type="ECO:0000259" key="9">
    <source>
        <dbReference type="Pfam" id="PF17862"/>
    </source>
</evidence>
<dbReference type="Gene3D" id="1.10.8.60">
    <property type="match status" value="1"/>
</dbReference>
<dbReference type="AlphaFoldDB" id="A0A835JEY9"/>
<name>A0A835JEY9_9ROSI</name>
<evidence type="ECO:0000256" key="7">
    <source>
        <dbReference type="SAM" id="Phobius"/>
    </source>
</evidence>
<dbReference type="Pfam" id="PF17862">
    <property type="entry name" value="AAA_lid_3"/>
    <property type="match status" value="1"/>
</dbReference>
<dbReference type="PROSITE" id="PS00674">
    <property type="entry name" value="AAA"/>
    <property type="match status" value="1"/>
</dbReference>
<dbReference type="GO" id="GO:0005741">
    <property type="term" value="C:mitochondrial outer membrane"/>
    <property type="evidence" value="ECO:0007669"/>
    <property type="project" value="TreeGrafter"/>
</dbReference>
<feature type="region of interest" description="Disordered" evidence="6">
    <location>
        <begin position="315"/>
        <end position="336"/>
    </location>
</feature>
<evidence type="ECO:0000256" key="1">
    <source>
        <dbReference type="ARBA" id="ARBA00004304"/>
    </source>
</evidence>
<dbReference type="OrthoDB" id="10254455at2759"/>
<dbReference type="Proteomes" id="UP000657918">
    <property type="component" value="Unassembled WGS sequence"/>
</dbReference>
<accession>A0A835JEY9</accession>
<comment type="subcellular location">
    <subcellularLocation>
        <location evidence="1">Mitochondrion membrane</location>
        <topology evidence="1">Single-pass membrane protein</topology>
    </subcellularLocation>
</comment>
<dbReference type="Pfam" id="PF00004">
    <property type="entry name" value="AAA"/>
    <property type="match status" value="1"/>
</dbReference>
<evidence type="ECO:0000256" key="4">
    <source>
        <dbReference type="ARBA" id="ARBA00023128"/>
    </source>
</evidence>
<evidence type="ECO:0008006" key="12">
    <source>
        <dbReference type="Google" id="ProtNLM"/>
    </source>
</evidence>
<feature type="domain" description="ATPase AAA-type core" evidence="8">
    <location>
        <begin position="110"/>
        <end position="196"/>
    </location>
</feature>
<dbReference type="PANTHER" id="PTHR45644">
    <property type="entry name" value="AAA ATPASE, PUTATIVE (AFU_ORTHOLOGUE AFUA_2G12920)-RELATED-RELATED"/>
    <property type="match status" value="1"/>
</dbReference>
<evidence type="ECO:0000256" key="2">
    <source>
        <dbReference type="ARBA" id="ARBA00022741"/>
    </source>
</evidence>
<dbReference type="GO" id="GO:0016887">
    <property type="term" value="F:ATP hydrolysis activity"/>
    <property type="evidence" value="ECO:0007669"/>
    <property type="project" value="InterPro"/>
</dbReference>
<keyword evidence="11" id="KW-1185">Reference proteome</keyword>
<dbReference type="InterPro" id="IPR003959">
    <property type="entry name" value="ATPase_AAA_core"/>
</dbReference>
<comment type="caution">
    <text evidence="10">The sequence shown here is derived from an EMBL/GenBank/DDBJ whole genome shotgun (WGS) entry which is preliminary data.</text>
</comment>
<feature type="domain" description="AAA ATPase AAA+ lid" evidence="9">
    <location>
        <begin position="219"/>
        <end position="255"/>
    </location>
</feature>
<dbReference type="InterPro" id="IPR041569">
    <property type="entry name" value="AAA_lid_3"/>
</dbReference>
<gene>
    <name evidence="10" type="ORF">SADUNF_Sadunf15G0006600</name>
</gene>
<reference evidence="10 11" key="1">
    <citation type="submission" date="2020-10" db="EMBL/GenBank/DDBJ databases">
        <title>Plant Genome Project.</title>
        <authorList>
            <person name="Zhang R.-G."/>
        </authorList>
    </citation>
    <scope>NUCLEOTIDE SEQUENCE [LARGE SCALE GENOMIC DNA]</scope>
    <source>
        <strain evidence="10">FAFU-HL-1</strain>
        <tissue evidence="10">Leaf</tissue>
    </source>
</reference>
<evidence type="ECO:0000256" key="3">
    <source>
        <dbReference type="ARBA" id="ARBA00022840"/>
    </source>
</evidence>
<keyword evidence="7" id="KW-0812">Transmembrane</keyword>
<protein>
    <recommendedName>
        <fullName evidence="12">AAA+ ATPase domain-containing protein</fullName>
    </recommendedName>
</protein>
<evidence type="ECO:0000256" key="5">
    <source>
        <dbReference type="RuleBase" id="RU003651"/>
    </source>
</evidence>
<keyword evidence="7" id="KW-1133">Transmembrane helix</keyword>
<dbReference type="EMBL" id="JADGMS010000015">
    <property type="protein sequence ID" value="KAF9667284.1"/>
    <property type="molecule type" value="Genomic_DNA"/>
</dbReference>
<proteinExistence type="inferred from homology"/>